<accession>A0ABZ2XSF3</accession>
<proteinExistence type="predicted"/>
<keyword evidence="2" id="KW-1185">Reference proteome</keyword>
<name>A0ABZ2XSF3_9RHOB</name>
<dbReference type="InterPro" id="IPR054438">
    <property type="entry name" value="Struct_cement_gp24/gp6"/>
</dbReference>
<dbReference type="Pfam" id="PF22758">
    <property type="entry name" value="Phage_cement"/>
    <property type="match status" value="1"/>
</dbReference>
<organism evidence="1 2">
    <name type="scientific">Aliisedimentitalea scapharcae</name>
    <dbReference type="NCBI Taxonomy" id="1524259"/>
    <lineage>
        <taxon>Bacteria</taxon>
        <taxon>Pseudomonadati</taxon>
        <taxon>Pseudomonadota</taxon>
        <taxon>Alphaproteobacteria</taxon>
        <taxon>Rhodobacterales</taxon>
        <taxon>Roseobacteraceae</taxon>
        <taxon>Aliisedimentitalea</taxon>
    </lineage>
</organism>
<sequence length="160" mass="16370">MAVQTNYSDNMAAAFLGMIANTEPNTLISRDVEPAAGFGFAVPVIQGTADNQCGAVAAASDQVIGITVRDQSVTDDKFAQYESALLMRKGVLWVTVTDAGGVSAGEDVWVLVADGTFSNADAGGSASLKLAGCRWETSAANGELAKIRVNLDVPAVAGTA</sequence>
<protein>
    <submittedName>
        <fullName evidence="1">Uncharacterized protein</fullName>
    </submittedName>
</protein>
<evidence type="ECO:0000313" key="1">
    <source>
        <dbReference type="EMBL" id="WZK89030.1"/>
    </source>
</evidence>
<dbReference type="Proteomes" id="UP001623232">
    <property type="component" value="Chromosome"/>
</dbReference>
<dbReference type="RefSeq" id="WP_406646875.1">
    <property type="nucleotide sequence ID" value="NZ_CP123584.1"/>
</dbReference>
<dbReference type="EMBL" id="CP123584">
    <property type="protein sequence ID" value="WZK89030.1"/>
    <property type="molecule type" value="Genomic_DNA"/>
</dbReference>
<gene>
    <name evidence="1" type="ORF">QEZ52_00330</name>
</gene>
<reference evidence="1 2" key="1">
    <citation type="submission" date="2023-04" db="EMBL/GenBank/DDBJ databases">
        <title>Complete genome sequence of Alisedimentitalea scapharcae.</title>
        <authorList>
            <person name="Rong J.-C."/>
            <person name="Yi M.-L."/>
            <person name="Zhao Q."/>
        </authorList>
    </citation>
    <scope>NUCLEOTIDE SEQUENCE [LARGE SCALE GENOMIC DNA]</scope>
    <source>
        <strain evidence="1 2">KCTC 42119</strain>
    </source>
</reference>
<evidence type="ECO:0000313" key="2">
    <source>
        <dbReference type="Proteomes" id="UP001623232"/>
    </source>
</evidence>